<keyword evidence="2" id="KW-0255">Endonuclease</keyword>
<dbReference type="Pfam" id="PF04480">
    <property type="entry name" value="DUF559"/>
    <property type="match status" value="1"/>
</dbReference>
<dbReference type="CDD" id="cd01038">
    <property type="entry name" value="Endonuclease_DUF559"/>
    <property type="match status" value="1"/>
</dbReference>
<comment type="caution">
    <text evidence="2">The sequence shown here is derived from an EMBL/GenBank/DDBJ whole genome shotgun (WGS) entry which is preliminary data.</text>
</comment>
<keyword evidence="2" id="KW-0540">Nuclease</keyword>
<dbReference type="RefSeq" id="WP_310226930.1">
    <property type="nucleotide sequence ID" value="NZ_JAVDWV010000017.1"/>
</dbReference>
<dbReference type="Proteomes" id="UP001267638">
    <property type="component" value="Unassembled WGS sequence"/>
</dbReference>
<dbReference type="InterPro" id="IPR011335">
    <property type="entry name" value="Restrct_endonuc-II-like"/>
</dbReference>
<dbReference type="Gene3D" id="3.40.960.10">
    <property type="entry name" value="VSR Endonuclease"/>
    <property type="match status" value="1"/>
</dbReference>
<sequence>MRLDPTLKQRAKYMRANPTPAEQKLWLALRANRFENQQFTRQTIIAPYIVDFASKAARLIIEVDGDTHSAKDRYDARRTEFLESLGYTVIRFANPDVMHNIEGVLSVIADALRVSPSPQPSPPGEREQRP</sequence>
<protein>
    <submittedName>
        <fullName evidence="2">Very-short-patch-repair endonuclease</fullName>
    </submittedName>
</protein>
<dbReference type="SUPFAM" id="SSF52980">
    <property type="entry name" value="Restriction endonuclease-like"/>
    <property type="match status" value="1"/>
</dbReference>
<gene>
    <name evidence="2" type="ORF">J2W40_003386</name>
</gene>
<keyword evidence="3" id="KW-1185">Reference proteome</keyword>
<evidence type="ECO:0000313" key="3">
    <source>
        <dbReference type="Proteomes" id="UP001267638"/>
    </source>
</evidence>
<dbReference type="PANTHER" id="PTHR38590">
    <property type="entry name" value="BLL0828 PROTEIN"/>
    <property type="match status" value="1"/>
</dbReference>
<dbReference type="InterPro" id="IPR007569">
    <property type="entry name" value="DUF559"/>
</dbReference>
<accession>A0ABU1X671</accession>
<dbReference type="GO" id="GO:0004519">
    <property type="term" value="F:endonuclease activity"/>
    <property type="evidence" value="ECO:0007669"/>
    <property type="project" value="UniProtKB-KW"/>
</dbReference>
<dbReference type="EMBL" id="JAVDWV010000017">
    <property type="protein sequence ID" value="MDR7156542.1"/>
    <property type="molecule type" value="Genomic_DNA"/>
</dbReference>
<keyword evidence="2" id="KW-0378">Hydrolase</keyword>
<reference evidence="2 3" key="1">
    <citation type="submission" date="2023-07" db="EMBL/GenBank/DDBJ databases">
        <title>Sorghum-associated microbial communities from plants grown in Nebraska, USA.</title>
        <authorList>
            <person name="Schachtman D."/>
        </authorList>
    </citation>
    <scope>NUCLEOTIDE SEQUENCE [LARGE SCALE GENOMIC DNA]</scope>
    <source>
        <strain evidence="2 3">4256</strain>
    </source>
</reference>
<feature type="domain" description="DUF559" evidence="1">
    <location>
        <begin position="7"/>
        <end position="112"/>
    </location>
</feature>
<proteinExistence type="predicted"/>
<dbReference type="InterPro" id="IPR047216">
    <property type="entry name" value="Endonuclease_DUF559_bact"/>
</dbReference>
<name>A0ABU1X671_SPHXE</name>
<organism evidence="2 3">
    <name type="scientific">Sphingobium xenophagum</name>
    <dbReference type="NCBI Taxonomy" id="121428"/>
    <lineage>
        <taxon>Bacteria</taxon>
        <taxon>Pseudomonadati</taxon>
        <taxon>Pseudomonadota</taxon>
        <taxon>Alphaproteobacteria</taxon>
        <taxon>Sphingomonadales</taxon>
        <taxon>Sphingomonadaceae</taxon>
        <taxon>Sphingobium</taxon>
    </lineage>
</organism>
<evidence type="ECO:0000313" key="2">
    <source>
        <dbReference type="EMBL" id="MDR7156542.1"/>
    </source>
</evidence>
<evidence type="ECO:0000259" key="1">
    <source>
        <dbReference type="Pfam" id="PF04480"/>
    </source>
</evidence>
<dbReference type="PANTHER" id="PTHR38590:SF1">
    <property type="entry name" value="BLL0828 PROTEIN"/>
    <property type="match status" value="1"/>
</dbReference>